<name>A0A9D4TSP7_CHLVU</name>
<keyword evidence="14" id="KW-1185">Reference proteome</keyword>
<dbReference type="InterPro" id="IPR002048">
    <property type="entry name" value="EF_hand_dom"/>
</dbReference>
<feature type="region of interest" description="Disordered" evidence="9">
    <location>
        <begin position="1"/>
        <end position="25"/>
    </location>
</feature>
<dbReference type="CDD" id="cd00052">
    <property type="entry name" value="EH"/>
    <property type="match status" value="1"/>
</dbReference>
<feature type="domain" description="Dynamin-type G" evidence="12">
    <location>
        <begin position="373"/>
        <end position="613"/>
    </location>
</feature>
<dbReference type="Gene3D" id="3.40.50.300">
    <property type="entry name" value="P-loop containing nucleotide triphosphate hydrolases"/>
    <property type="match status" value="1"/>
</dbReference>
<dbReference type="InterPro" id="IPR031692">
    <property type="entry name" value="EHD_N"/>
</dbReference>
<dbReference type="Pfam" id="PF00350">
    <property type="entry name" value="Dynamin_N"/>
    <property type="match status" value="1"/>
</dbReference>
<dbReference type="GO" id="GO:0005886">
    <property type="term" value="C:plasma membrane"/>
    <property type="evidence" value="ECO:0007669"/>
    <property type="project" value="UniProtKB-SubCell"/>
</dbReference>
<dbReference type="PROSITE" id="PS51718">
    <property type="entry name" value="G_DYNAMIN_2"/>
    <property type="match status" value="1"/>
</dbReference>
<dbReference type="Pfam" id="PF12763">
    <property type="entry name" value="EH"/>
    <property type="match status" value="1"/>
</dbReference>
<dbReference type="PROSITE" id="PS50222">
    <property type="entry name" value="EF_HAND_2"/>
    <property type="match status" value="1"/>
</dbReference>
<dbReference type="Proteomes" id="UP001055712">
    <property type="component" value="Unassembled WGS sequence"/>
</dbReference>
<dbReference type="InterPro" id="IPR000261">
    <property type="entry name" value="EH_dom"/>
</dbReference>
<dbReference type="GO" id="GO:0005525">
    <property type="term" value="F:GTP binding"/>
    <property type="evidence" value="ECO:0007669"/>
    <property type="project" value="InterPro"/>
</dbReference>
<dbReference type="SMART" id="SM00027">
    <property type="entry name" value="EH"/>
    <property type="match status" value="1"/>
</dbReference>
<dbReference type="GO" id="GO:0010008">
    <property type="term" value="C:endosome membrane"/>
    <property type="evidence" value="ECO:0007669"/>
    <property type="project" value="UniProtKB-SubCell"/>
</dbReference>
<evidence type="ECO:0000313" key="13">
    <source>
        <dbReference type="EMBL" id="KAI3433597.1"/>
    </source>
</evidence>
<dbReference type="SUPFAM" id="SSF52540">
    <property type="entry name" value="P-loop containing nucleoside triphosphate hydrolases"/>
    <property type="match status" value="1"/>
</dbReference>
<dbReference type="CDD" id="cd09913">
    <property type="entry name" value="EHD"/>
    <property type="match status" value="1"/>
</dbReference>
<dbReference type="Pfam" id="PF16880">
    <property type="entry name" value="EHD_N"/>
    <property type="match status" value="1"/>
</dbReference>
<proteinExistence type="predicted"/>
<dbReference type="InterPro" id="IPR011992">
    <property type="entry name" value="EF-hand-dom_pair"/>
</dbReference>
<evidence type="ECO:0000256" key="5">
    <source>
        <dbReference type="ARBA" id="ARBA00022741"/>
    </source>
</evidence>
<dbReference type="AlphaFoldDB" id="A0A9D4TSP7"/>
<evidence type="ECO:0000259" key="12">
    <source>
        <dbReference type="PROSITE" id="PS51718"/>
    </source>
</evidence>
<evidence type="ECO:0000256" key="6">
    <source>
        <dbReference type="ARBA" id="ARBA00022753"/>
    </source>
</evidence>
<evidence type="ECO:0008006" key="15">
    <source>
        <dbReference type="Google" id="ProtNLM"/>
    </source>
</evidence>
<dbReference type="EMBL" id="SIDB01000004">
    <property type="protein sequence ID" value="KAI3433597.1"/>
    <property type="molecule type" value="Genomic_DNA"/>
</dbReference>
<dbReference type="GO" id="GO:0006897">
    <property type="term" value="P:endocytosis"/>
    <property type="evidence" value="ECO:0007669"/>
    <property type="project" value="TreeGrafter"/>
</dbReference>
<dbReference type="OrthoDB" id="1716625at2759"/>
<evidence type="ECO:0000259" key="10">
    <source>
        <dbReference type="PROSITE" id="PS50031"/>
    </source>
</evidence>
<evidence type="ECO:0000256" key="7">
    <source>
        <dbReference type="ARBA" id="ARBA00022837"/>
    </source>
</evidence>
<organism evidence="13 14">
    <name type="scientific">Chlorella vulgaris</name>
    <name type="common">Green alga</name>
    <dbReference type="NCBI Taxonomy" id="3077"/>
    <lineage>
        <taxon>Eukaryota</taxon>
        <taxon>Viridiplantae</taxon>
        <taxon>Chlorophyta</taxon>
        <taxon>core chlorophytes</taxon>
        <taxon>Trebouxiophyceae</taxon>
        <taxon>Chlorellales</taxon>
        <taxon>Chlorellaceae</taxon>
        <taxon>Chlorella clade</taxon>
        <taxon>Chlorella</taxon>
    </lineage>
</organism>
<comment type="subcellular location">
    <subcellularLocation>
        <location evidence="1">Cell membrane</location>
        <topology evidence="1">Peripheral membrane protein</topology>
        <orientation evidence="1">Cytoplasmic side</orientation>
    </subcellularLocation>
    <subcellularLocation>
        <location evidence="2">Endosome membrane</location>
        <topology evidence="2">Peripheral membrane protein</topology>
    </subcellularLocation>
</comment>
<evidence type="ECO:0000256" key="4">
    <source>
        <dbReference type="ARBA" id="ARBA00022723"/>
    </source>
</evidence>
<keyword evidence="4" id="KW-0479">Metal-binding</keyword>
<dbReference type="PROSITE" id="PS50031">
    <property type="entry name" value="EH"/>
    <property type="match status" value="1"/>
</dbReference>
<dbReference type="Pfam" id="PF18150">
    <property type="entry name" value="DUF5600"/>
    <property type="match status" value="1"/>
</dbReference>
<evidence type="ECO:0000259" key="11">
    <source>
        <dbReference type="PROSITE" id="PS50222"/>
    </source>
</evidence>
<dbReference type="PANTHER" id="PTHR11216">
    <property type="entry name" value="EH DOMAIN"/>
    <property type="match status" value="1"/>
</dbReference>
<reference evidence="13" key="2">
    <citation type="submission" date="2020-11" db="EMBL/GenBank/DDBJ databases">
        <authorList>
            <person name="Cecchin M."/>
            <person name="Marcolungo L."/>
            <person name="Rossato M."/>
            <person name="Girolomoni L."/>
            <person name="Cosentino E."/>
            <person name="Cuine S."/>
            <person name="Li-Beisson Y."/>
            <person name="Delledonne M."/>
            <person name="Ballottari M."/>
        </authorList>
    </citation>
    <scope>NUCLEOTIDE SEQUENCE</scope>
    <source>
        <strain evidence="13">211/11P</strain>
        <tissue evidence="13">Whole cell</tissue>
    </source>
</reference>
<evidence type="ECO:0000256" key="2">
    <source>
        <dbReference type="ARBA" id="ARBA00004481"/>
    </source>
</evidence>
<keyword evidence="7" id="KW-0106">Calcium</keyword>
<dbReference type="InterPro" id="IPR027417">
    <property type="entry name" value="P-loop_NTPase"/>
</dbReference>
<dbReference type="GO" id="GO:0016197">
    <property type="term" value="P:endosomal transport"/>
    <property type="evidence" value="ECO:0007669"/>
    <property type="project" value="TreeGrafter"/>
</dbReference>
<dbReference type="Gene3D" id="1.10.268.20">
    <property type="match status" value="1"/>
</dbReference>
<dbReference type="InterPro" id="IPR040990">
    <property type="entry name" value="DUF5600"/>
</dbReference>
<evidence type="ECO:0000256" key="1">
    <source>
        <dbReference type="ARBA" id="ARBA00004413"/>
    </source>
</evidence>
<keyword evidence="6" id="KW-0967">Endosome</keyword>
<feature type="region of interest" description="Disordered" evidence="9">
    <location>
        <begin position="306"/>
        <end position="330"/>
    </location>
</feature>
<keyword evidence="3" id="KW-1003">Cell membrane</keyword>
<evidence type="ECO:0000256" key="9">
    <source>
        <dbReference type="SAM" id="MobiDB-lite"/>
    </source>
</evidence>
<dbReference type="GO" id="GO:0005509">
    <property type="term" value="F:calcium ion binding"/>
    <property type="evidence" value="ECO:0007669"/>
    <property type="project" value="InterPro"/>
</dbReference>
<dbReference type="SUPFAM" id="SSF47473">
    <property type="entry name" value="EF-hand"/>
    <property type="match status" value="1"/>
</dbReference>
<evidence type="ECO:0000256" key="8">
    <source>
        <dbReference type="ARBA" id="ARBA00023136"/>
    </source>
</evidence>
<dbReference type="PANTHER" id="PTHR11216:SF31">
    <property type="entry name" value="AT21416P"/>
    <property type="match status" value="1"/>
</dbReference>
<comment type="caution">
    <text evidence="13">The sequence shown here is derived from an EMBL/GenBank/DDBJ whole genome shotgun (WGS) entry which is preliminary data.</text>
</comment>
<feature type="domain" description="EH" evidence="10">
    <location>
        <begin position="36"/>
        <end position="128"/>
    </location>
</feature>
<sequence length="723" mass="78152">MGSGVGSVVSPKGGPSPLSSPALVSSAAGTPRKLAAQELYWSWFQIADEDRDGRLTGPDAVRFFERSGLPRELLAKVWANSDNRRQGFLDFNSFVRALELVSLAQSTGEVSMDTYSNMQSPGIEPPRLRGLETDPAMAAAAAAGRSGSSKALAGPMAASLDLEGHSGRLAAAAGGGEGALHRSLDVSRTLDVRRSVPEGIGRPPPGSDAWGSASDAGRSPGPASIGAGSEDEWRGLSEAAAAAAAGGAAAAAAGLWDAQKGGPSPGGGGGMQGAFHSGLPPAPPPSAYSPGAPYFSAVPPAPAAVPAAAEASPGGSGLFGRKKDGRRRAPLTTKDCTSITEGLKKIYFHKIRPLEESYRFGHFFSPLLSEGDFEAKPSVLLLGQYSTGKSTFIKYLLGRDYPGIHIGPEPTTDRFVVVMHGPEERRTPGNTLVVQPDKPFTGLGQFGSGFLSKFECAQCDNRLLEEVTLVDTPGVLSGEKQRIERSYDFIQVCGWFAARCDLILLLFDPYKLDISDEFKAVISTLRGHDDKVRVVLNKADSVDQQQLMRVYGALMWSLGKVFRSPEVCRVYIGSFNASQPIRDDVNPTGKSLFEKEQEDLLHDLYDIPARSCDRRVNEFVKRVRAAKIHFLIMGHLRKQIPYFGQKKAQEKLLDNLAQEFQHVQREFHLHPGDFPDVDRYREILSAFDLSRFPKLDKSMIRQVDDALSLDIPALMRQMENPWT</sequence>
<dbReference type="InterPro" id="IPR030381">
    <property type="entry name" value="G_DYNAMIN_dom"/>
</dbReference>
<dbReference type="FunFam" id="3.40.50.300:FF:000147">
    <property type="entry name" value="EH domain-containing protein 1"/>
    <property type="match status" value="1"/>
</dbReference>
<reference evidence="13" key="1">
    <citation type="journal article" date="2019" name="Plant J.">
        <title>Chlorella vulgaris genome assembly and annotation reveals the molecular basis for metabolic acclimation to high light conditions.</title>
        <authorList>
            <person name="Cecchin M."/>
            <person name="Marcolungo L."/>
            <person name="Rossato M."/>
            <person name="Girolomoni L."/>
            <person name="Cosentino E."/>
            <person name="Cuine S."/>
            <person name="Li-Beisson Y."/>
            <person name="Delledonne M."/>
            <person name="Ballottari M."/>
        </authorList>
    </citation>
    <scope>NUCLEOTIDE SEQUENCE</scope>
    <source>
        <strain evidence="13">211/11P</strain>
    </source>
</reference>
<protein>
    <recommendedName>
        <fullName evidence="15">EH domain-containing protein 1</fullName>
    </recommendedName>
</protein>
<keyword evidence="5" id="KW-0547">Nucleotide-binding</keyword>
<keyword evidence="8" id="KW-0472">Membrane</keyword>
<feature type="compositionally biased region" description="Gly residues" evidence="9">
    <location>
        <begin position="263"/>
        <end position="272"/>
    </location>
</feature>
<feature type="domain" description="EF-hand" evidence="11">
    <location>
        <begin position="35"/>
        <end position="70"/>
    </location>
</feature>
<feature type="region of interest" description="Disordered" evidence="9">
    <location>
        <begin position="259"/>
        <end position="284"/>
    </location>
</feature>
<accession>A0A9D4TSP7</accession>
<evidence type="ECO:0000256" key="3">
    <source>
        <dbReference type="ARBA" id="ARBA00022475"/>
    </source>
</evidence>
<gene>
    <name evidence="13" type="ORF">D9Q98_003408</name>
</gene>
<feature type="region of interest" description="Disordered" evidence="9">
    <location>
        <begin position="191"/>
        <end position="232"/>
    </location>
</feature>
<dbReference type="Gene3D" id="1.10.238.10">
    <property type="entry name" value="EF-hand"/>
    <property type="match status" value="1"/>
</dbReference>
<dbReference type="InterPro" id="IPR045063">
    <property type="entry name" value="Dynamin_N"/>
</dbReference>
<evidence type="ECO:0000313" key="14">
    <source>
        <dbReference type="Proteomes" id="UP001055712"/>
    </source>
</evidence>